<protein>
    <submittedName>
        <fullName evidence="1">Immunity 8 family protein</fullName>
    </submittedName>
</protein>
<keyword evidence="2" id="KW-1185">Reference proteome</keyword>
<name>A0ABY6BA50_9GAMM</name>
<organism evidence="1 2">
    <name type="scientific">Tahibacter amnicola</name>
    <dbReference type="NCBI Taxonomy" id="2976241"/>
    <lineage>
        <taxon>Bacteria</taxon>
        <taxon>Pseudomonadati</taxon>
        <taxon>Pseudomonadota</taxon>
        <taxon>Gammaproteobacteria</taxon>
        <taxon>Lysobacterales</taxon>
        <taxon>Rhodanobacteraceae</taxon>
        <taxon>Tahibacter</taxon>
    </lineage>
</organism>
<reference evidence="1" key="1">
    <citation type="submission" date="2022-09" db="EMBL/GenBank/DDBJ databases">
        <title>Tahibacter sp. nov., isolated from a fresh water.</title>
        <authorList>
            <person name="Baek J.H."/>
            <person name="Lee J.K."/>
            <person name="Kim J.M."/>
            <person name="Jeon C.O."/>
        </authorList>
    </citation>
    <scope>NUCLEOTIDE SEQUENCE</scope>
    <source>
        <strain evidence="1">W38</strain>
    </source>
</reference>
<dbReference type="InterPro" id="IPR028964">
    <property type="entry name" value="Imm8"/>
</dbReference>
<accession>A0ABY6BA50</accession>
<dbReference type="Pfam" id="PF15586">
    <property type="entry name" value="Imm8"/>
    <property type="match status" value="1"/>
</dbReference>
<evidence type="ECO:0000313" key="2">
    <source>
        <dbReference type="Proteomes" id="UP001064632"/>
    </source>
</evidence>
<sequence length="87" mass="10094">MRAILKEIYSIETEVPLQDYWPGDPSNFALSVRLLVGPEGEEAAESFDVLVCTPDWIKHQYSAERAVWGRHMLIVLEFDFALIERKR</sequence>
<dbReference type="Proteomes" id="UP001064632">
    <property type="component" value="Chromosome"/>
</dbReference>
<proteinExistence type="predicted"/>
<dbReference type="EMBL" id="CP104694">
    <property type="protein sequence ID" value="UXI66936.1"/>
    <property type="molecule type" value="Genomic_DNA"/>
</dbReference>
<gene>
    <name evidence="1" type="ORF">N4264_19580</name>
</gene>
<dbReference type="RefSeq" id="WP_261693912.1">
    <property type="nucleotide sequence ID" value="NZ_CP104694.1"/>
</dbReference>
<evidence type="ECO:0000313" key="1">
    <source>
        <dbReference type="EMBL" id="UXI66936.1"/>
    </source>
</evidence>